<dbReference type="InterPro" id="IPR005149">
    <property type="entry name" value="Tscrpt_reg_PadR_N"/>
</dbReference>
<sequence length="115" mass="12643">MTTHDPQMIKGVLGLLLLQLLDEGDGYGYGIVTRLQENGFEDLAEGTVYPALARLEAAGHLDSYLLRSAAGPARKYYRITAGGRTELIRARRDWDALVERVRLLTPTQLTAQTGA</sequence>
<dbReference type="PANTHER" id="PTHR33169:SF14">
    <property type="entry name" value="TRANSCRIPTIONAL REGULATOR RV3488"/>
    <property type="match status" value="1"/>
</dbReference>
<evidence type="ECO:0000259" key="1">
    <source>
        <dbReference type="Pfam" id="PF03551"/>
    </source>
</evidence>
<comment type="caution">
    <text evidence="2">The sequence shown here is derived from an EMBL/GenBank/DDBJ whole genome shotgun (WGS) entry which is preliminary data.</text>
</comment>
<dbReference type="Proteomes" id="UP000886632">
    <property type="component" value="Unassembled WGS sequence"/>
</dbReference>
<dbReference type="PANTHER" id="PTHR33169">
    <property type="entry name" value="PADR-FAMILY TRANSCRIPTIONAL REGULATOR"/>
    <property type="match status" value="1"/>
</dbReference>
<feature type="domain" description="Transcription regulator PadR N-terminal" evidence="1">
    <location>
        <begin position="17"/>
        <end position="87"/>
    </location>
</feature>
<dbReference type="EMBL" id="JADKGK010000020">
    <property type="protein sequence ID" value="MBL0004579.1"/>
    <property type="molecule type" value="Genomic_DNA"/>
</dbReference>
<organism evidence="2 5">
    <name type="scientific">Candidatus Phosphoribacter hodrii</name>
    <dbReference type="NCBI Taxonomy" id="2953743"/>
    <lineage>
        <taxon>Bacteria</taxon>
        <taxon>Bacillati</taxon>
        <taxon>Actinomycetota</taxon>
        <taxon>Actinomycetes</taxon>
        <taxon>Micrococcales</taxon>
        <taxon>Dermatophilaceae</taxon>
        <taxon>Candidatus Phosphoribacter</taxon>
    </lineage>
</organism>
<evidence type="ECO:0000313" key="2">
    <source>
        <dbReference type="EMBL" id="MBK6301927.1"/>
    </source>
</evidence>
<dbReference type="InterPro" id="IPR052509">
    <property type="entry name" value="Metal_resp_DNA-bind_regulator"/>
</dbReference>
<proteinExistence type="predicted"/>
<dbReference type="Pfam" id="PF03551">
    <property type="entry name" value="PadR"/>
    <property type="match status" value="1"/>
</dbReference>
<dbReference type="AlphaFoldDB" id="A0A934X681"/>
<evidence type="ECO:0000313" key="5">
    <source>
        <dbReference type="Proteomes" id="UP000718281"/>
    </source>
</evidence>
<protein>
    <submittedName>
        <fullName evidence="2">Helix-turn-helix transcriptional regulator</fullName>
    </submittedName>
</protein>
<dbReference type="Proteomes" id="UP000726105">
    <property type="component" value="Unassembled WGS sequence"/>
</dbReference>
<dbReference type="EMBL" id="JADJIB010000010">
    <property type="protein sequence ID" value="MBK7274582.1"/>
    <property type="molecule type" value="Genomic_DNA"/>
</dbReference>
<gene>
    <name evidence="2" type="ORF">IPF40_13110</name>
    <name evidence="3" type="ORF">IPI13_15990</name>
    <name evidence="4" type="ORF">IPP00_11525</name>
</gene>
<evidence type="ECO:0000313" key="6">
    <source>
        <dbReference type="Proteomes" id="UP000726105"/>
    </source>
</evidence>
<dbReference type="InterPro" id="IPR036390">
    <property type="entry name" value="WH_DNA-bd_sf"/>
</dbReference>
<reference evidence="5 6" key="1">
    <citation type="submission" date="2020-10" db="EMBL/GenBank/DDBJ databases">
        <title>Connecting structure to function with the recovery of over 1000 high-quality activated sludge metagenome-assembled genomes encoding full-length rRNA genes using long-read sequencing.</title>
        <authorList>
            <person name="Singleton C.M."/>
            <person name="Petriglieri F."/>
            <person name="Kristensen J.M."/>
            <person name="Kirkegaard R.H."/>
            <person name="Michaelsen T.Y."/>
            <person name="Andersen M.H."/>
            <person name="Karst S.M."/>
            <person name="Dueholm M.S."/>
            <person name="Nielsen P.H."/>
            <person name="Albertsen M."/>
        </authorList>
    </citation>
    <scope>NUCLEOTIDE SEQUENCE [LARGE SCALE GENOMIC DNA]</scope>
    <source>
        <strain evidence="2">AalE_18-Q3-R2-46_BAT3C.188</strain>
        <strain evidence="3">Ega_18-Q3-R5-49_MAXAC.001</strain>
        <strain evidence="4">Ribe_18-Q3-R11-54_MAXAC.001</strain>
    </source>
</reference>
<dbReference type="Proteomes" id="UP000718281">
    <property type="component" value="Unassembled WGS sequence"/>
</dbReference>
<name>A0A934X681_9MICO</name>
<dbReference type="SUPFAM" id="SSF46785">
    <property type="entry name" value="Winged helix' DNA-binding domain"/>
    <property type="match status" value="1"/>
</dbReference>
<dbReference type="Gene3D" id="1.10.10.10">
    <property type="entry name" value="Winged helix-like DNA-binding domain superfamily/Winged helix DNA-binding domain"/>
    <property type="match status" value="1"/>
</dbReference>
<dbReference type="InterPro" id="IPR036388">
    <property type="entry name" value="WH-like_DNA-bd_sf"/>
</dbReference>
<evidence type="ECO:0000313" key="3">
    <source>
        <dbReference type="EMBL" id="MBK7274582.1"/>
    </source>
</evidence>
<evidence type="ECO:0000313" key="4">
    <source>
        <dbReference type="EMBL" id="MBL0004579.1"/>
    </source>
</evidence>
<accession>A0A934X681</accession>
<dbReference type="EMBL" id="JADIXZ010000006">
    <property type="protein sequence ID" value="MBK6301927.1"/>
    <property type="molecule type" value="Genomic_DNA"/>
</dbReference>